<proteinExistence type="predicted"/>
<dbReference type="RefSeq" id="WP_204951200.1">
    <property type="nucleotide sequence ID" value="NZ_BSFF01000003.1"/>
</dbReference>
<keyword evidence="1" id="KW-0812">Transmembrane</keyword>
<sequence length="56" mass="6127">MELDPDDLRDPVGRAFEQMASLIAIFLIAVGIDLAVQVAAHAVEWATYENQDGLAR</sequence>
<organism evidence="2 5">
    <name type="scientific">Methylopila capsulata</name>
    <dbReference type="NCBI Taxonomy" id="61654"/>
    <lineage>
        <taxon>Bacteria</taxon>
        <taxon>Pseudomonadati</taxon>
        <taxon>Pseudomonadota</taxon>
        <taxon>Alphaproteobacteria</taxon>
        <taxon>Hyphomicrobiales</taxon>
        <taxon>Methylopilaceae</taxon>
        <taxon>Methylopila</taxon>
    </lineage>
</organism>
<evidence type="ECO:0000313" key="3">
    <source>
        <dbReference type="EMBL" id="MBM7852744.1"/>
    </source>
</evidence>
<name>A0A9W6MT44_9HYPH</name>
<dbReference type="Proteomes" id="UP000758856">
    <property type="component" value="Unassembled WGS sequence"/>
</dbReference>
<accession>A0A9W6MT44</accession>
<gene>
    <name evidence="2" type="ORF">GCM10008170_29730</name>
    <name evidence="3" type="ORF">JOD31_002986</name>
</gene>
<feature type="transmembrane region" description="Helical" evidence="1">
    <location>
        <begin position="20"/>
        <end position="40"/>
    </location>
</feature>
<evidence type="ECO:0000313" key="4">
    <source>
        <dbReference type="Proteomes" id="UP000758856"/>
    </source>
</evidence>
<protein>
    <submittedName>
        <fullName evidence="3">RND superfamily exporter protein</fullName>
    </submittedName>
</protein>
<keyword evidence="1" id="KW-1133">Transmembrane helix</keyword>
<evidence type="ECO:0000313" key="2">
    <source>
        <dbReference type="EMBL" id="GLK56954.1"/>
    </source>
</evidence>
<dbReference type="Proteomes" id="UP001143400">
    <property type="component" value="Unassembled WGS sequence"/>
</dbReference>
<comment type="caution">
    <text evidence="2">The sequence shown here is derived from an EMBL/GenBank/DDBJ whole genome shotgun (WGS) entry which is preliminary data.</text>
</comment>
<dbReference type="EMBL" id="BSFF01000003">
    <property type="protein sequence ID" value="GLK56954.1"/>
    <property type="molecule type" value="Genomic_DNA"/>
</dbReference>
<keyword evidence="4" id="KW-1185">Reference proteome</keyword>
<dbReference type="AlphaFoldDB" id="A0A9W6MT44"/>
<reference evidence="2" key="1">
    <citation type="journal article" date="2014" name="Int. J. Syst. Evol. Microbiol.">
        <title>Complete genome sequence of Corynebacterium casei LMG S-19264T (=DSM 44701T), isolated from a smear-ripened cheese.</title>
        <authorList>
            <consortium name="US DOE Joint Genome Institute (JGI-PGF)"/>
            <person name="Walter F."/>
            <person name="Albersmeier A."/>
            <person name="Kalinowski J."/>
            <person name="Ruckert C."/>
        </authorList>
    </citation>
    <scope>NUCLEOTIDE SEQUENCE</scope>
    <source>
        <strain evidence="2">VKM B-1606</strain>
    </source>
</reference>
<evidence type="ECO:0000313" key="5">
    <source>
        <dbReference type="Proteomes" id="UP001143400"/>
    </source>
</evidence>
<keyword evidence="1" id="KW-0472">Membrane</keyword>
<reference evidence="2" key="3">
    <citation type="submission" date="2023-01" db="EMBL/GenBank/DDBJ databases">
        <authorList>
            <person name="Sun Q."/>
            <person name="Evtushenko L."/>
        </authorList>
    </citation>
    <scope>NUCLEOTIDE SEQUENCE</scope>
    <source>
        <strain evidence="2">VKM B-1606</strain>
    </source>
</reference>
<reference evidence="3 4" key="2">
    <citation type="submission" date="2021-01" db="EMBL/GenBank/DDBJ databases">
        <title>Genomic Encyclopedia of Type Strains, Phase IV (KMG-IV): sequencing the most valuable type-strain genomes for metagenomic binning, comparative biology and taxonomic classification.</title>
        <authorList>
            <person name="Goeker M."/>
        </authorList>
    </citation>
    <scope>NUCLEOTIDE SEQUENCE [LARGE SCALE GENOMIC DNA]</scope>
    <source>
        <strain evidence="3 4">DSM 6130</strain>
    </source>
</reference>
<dbReference type="EMBL" id="JAFBCY010000003">
    <property type="protein sequence ID" value="MBM7852744.1"/>
    <property type="molecule type" value="Genomic_DNA"/>
</dbReference>
<evidence type="ECO:0000256" key="1">
    <source>
        <dbReference type="SAM" id="Phobius"/>
    </source>
</evidence>